<feature type="domain" description="Luciferase-like" evidence="5">
    <location>
        <begin position="7"/>
        <end position="307"/>
    </location>
</feature>
<dbReference type="PANTHER" id="PTHR30137">
    <property type="entry name" value="LUCIFERASE-LIKE MONOOXYGENASE"/>
    <property type="match status" value="1"/>
</dbReference>
<evidence type="ECO:0000256" key="1">
    <source>
        <dbReference type="ARBA" id="ARBA00010426"/>
    </source>
</evidence>
<dbReference type="AlphaFoldDB" id="A0A840A7M8"/>
<name>A0A840A7M8_9CAUL</name>
<dbReference type="GO" id="GO:0052601">
    <property type="term" value="F:limonene 1,2-monooxygenase [NAD(P)H) activity"/>
    <property type="evidence" value="ECO:0007669"/>
    <property type="project" value="UniProtKB-EC"/>
</dbReference>
<comment type="similarity">
    <text evidence="1">Belongs to the bacterial luciferase oxidoreductase family.</text>
</comment>
<dbReference type="Proteomes" id="UP000530564">
    <property type="component" value="Unassembled WGS sequence"/>
</dbReference>
<dbReference type="EC" id="1.14.13.107" evidence="6"/>
<dbReference type="Pfam" id="PF00296">
    <property type="entry name" value="Bac_luciferase"/>
    <property type="match status" value="1"/>
</dbReference>
<keyword evidence="7" id="KW-1185">Reference proteome</keyword>
<organism evidence="6 7">
    <name type="scientific">Phenylobacterium haematophilum</name>
    <dbReference type="NCBI Taxonomy" id="98513"/>
    <lineage>
        <taxon>Bacteria</taxon>
        <taxon>Pseudomonadati</taxon>
        <taxon>Pseudomonadota</taxon>
        <taxon>Alphaproteobacteria</taxon>
        <taxon>Caulobacterales</taxon>
        <taxon>Caulobacteraceae</taxon>
        <taxon>Phenylobacterium</taxon>
    </lineage>
</organism>
<comment type="caution">
    <text evidence="6">The sequence shown here is derived from an EMBL/GenBank/DDBJ whole genome shotgun (WGS) entry which is preliminary data.</text>
</comment>
<gene>
    <name evidence="6" type="ORF">GGQ61_004402</name>
</gene>
<dbReference type="RefSeq" id="WP_183777146.1">
    <property type="nucleotide sequence ID" value="NZ_JACIDK010000016.1"/>
</dbReference>
<proteinExistence type="inferred from homology"/>
<dbReference type="EMBL" id="JACIDK010000016">
    <property type="protein sequence ID" value="MBB3893653.1"/>
    <property type="molecule type" value="Genomic_DNA"/>
</dbReference>
<evidence type="ECO:0000259" key="5">
    <source>
        <dbReference type="Pfam" id="PF00296"/>
    </source>
</evidence>
<keyword evidence="4 6" id="KW-0503">Monooxygenase</keyword>
<evidence type="ECO:0000256" key="4">
    <source>
        <dbReference type="ARBA" id="ARBA00023033"/>
    </source>
</evidence>
<keyword evidence="2" id="KW-0285">Flavoprotein</keyword>
<dbReference type="SUPFAM" id="SSF51679">
    <property type="entry name" value="Bacterial luciferase-like"/>
    <property type="match status" value="1"/>
</dbReference>
<evidence type="ECO:0000256" key="2">
    <source>
        <dbReference type="ARBA" id="ARBA00022630"/>
    </source>
</evidence>
<evidence type="ECO:0000313" key="7">
    <source>
        <dbReference type="Proteomes" id="UP000530564"/>
    </source>
</evidence>
<reference evidence="6 7" key="1">
    <citation type="submission" date="2020-08" db="EMBL/GenBank/DDBJ databases">
        <title>Genomic Encyclopedia of Type Strains, Phase IV (KMG-IV): sequencing the most valuable type-strain genomes for metagenomic binning, comparative biology and taxonomic classification.</title>
        <authorList>
            <person name="Goeker M."/>
        </authorList>
    </citation>
    <scope>NUCLEOTIDE SEQUENCE [LARGE SCALE GENOMIC DNA]</scope>
    <source>
        <strain evidence="6 7">DSM 21793</strain>
    </source>
</reference>
<accession>A0A840A7M8</accession>
<dbReference type="InterPro" id="IPR036661">
    <property type="entry name" value="Luciferase-like_sf"/>
</dbReference>
<sequence>MLGHKLRFGAFIAPFHPLDENPTLAIQRDLELVQWMDQLGYDEAWIGEHHSAAYELIASPEVFIAAAAERTKHIRLGTGVSSLPYHHPMMLADRINQLDHMTRGRVMFGVGPGALVSDAFMMGIPVAKQRDRMDEALDVLVPLLRGEEVTHESDWFSLVNARLQMTPYSRPSVEIAVASQVSPTGARAAGKHGAGLLSLGATTSAGFNSLAANWGIAEDIAKENGQTMDRSRWRLVGQMHIAETKDKAIEQVRFGLEKWIYYFKEIANLPMVPDDFKGDPVEAYLALGQAVVGTPDEAIERLQQLVDESGGFGCFLLMAHNWARWEDTRRSYEMIARYVVPHFQQMNVNRQASMDWVRSNKTEFTSQTRAAVGARIVSHMMEKGADKIRPEIVAMIQGAAPPAKE</sequence>
<dbReference type="Gene3D" id="3.20.20.30">
    <property type="entry name" value="Luciferase-like domain"/>
    <property type="match status" value="1"/>
</dbReference>
<dbReference type="InterPro" id="IPR050766">
    <property type="entry name" value="Bact_Lucif_Oxidored"/>
</dbReference>
<evidence type="ECO:0000313" key="6">
    <source>
        <dbReference type="EMBL" id="MBB3893653.1"/>
    </source>
</evidence>
<keyword evidence="3 6" id="KW-0560">Oxidoreductase</keyword>
<dbReference type="GO" id="GO:0005829">
    <property type="term" value="C:cytosol"/>
    <property type="evidence" value="ECO:0007669"/>
    <property type="project" value="TreeGrafter"/>
</dbReference>
<dbReference type="PANTHER" id="PTHR30137:SF16">
    <property type="entry name" value="BLL0895 PROTEIN"/>
    <property type="match status" value="1"/>
</dbReference>
<evidence type="ECO:0000256" key="3">
    <source>
        <dbReference type="ARBA" id="ARBA00023002"/>
    </source>
</evidence>
<protein>
    <submittedName>
        <fullName evidence="6">Limonene 1,2-monooxygenase</fullName>
        <ecNumber evidence="6">1.14.13.107</ecNumber>
    </submittedName>
</protein>
<dbReference type="InterPro" id="IPR011251">
    <property type="entry name" value="Luciferase-like_dom"/>
</dbReference>